<feature type="non-terminal residue" evidence="1">
    <location>
        <position position="1"/>
    </location>
</feature>
<gene>
    <name evidence="1" type="ORF">ACFPPD_18280</name>
</gene>
<proteinExistence type="predicted"/>
<evidence type="ECO:0000313" key="2">
    <source>
        <dbReference type="Proteomes" id="UP001596105"/>
    </source>
</evidence>
<keyword evidence="2" id="KW-1185">Reference proteome</keyword>
<comment type="caution">
    <text evidence="1">The sequence shown here is derived from an EMBL/GenBank/DDBJ whole genome shotgun (WGS) entry which is preliminary data.</text>
</comment>
<dbReference type="EMBL" id="JBHSMH010000070">
    <property type="protein sequence ID" value="MFC5470645.1"/>
    <property type="molecule type" value="Genomic_DNA"/>
</dbReference>
<dbReference type="RefSeq" id="WP_378082788.1">
    <property type="nucleotide sequence ID" value="NZ_JBHSMH010000070.1"/>
</dbReference>
<evidence type="ECO:0000313" key="1">
    <source>
        <dbReference type="EMBL" id="MFC5470645.1"/>
    </source>
</evidence>
<name>A0ABW0LXS9_9BACL</name>
<organism evidence="1 2">
    <name type="scientific">Cohnella suwonensis</name>
    <dbReference type="NCBI Taxonomy" id="696072"/>
    <lineage>
        <taxon>Bacteria</taxon>
        <taxon>Bacillati</taxon>
        <taxon>Bacillota</taxon>
        <taxon>Bacilli</taxon>
        <taxon>Bacillales</taxon>
        <taxon>Paenibacillaceae</taxon>
        <taxon>Cohnella</taxon>
    </lineage>
</organism>
<protein>
    <submittedName>
        <fullName evidence="1">Uncharacterized protein</fullName>
    </submittedName>
</protein>
<reference evidence="2" key="1">
    <citation type="journal article" date="2019" name="Int. J. Syst. Evol. Microbiol.">
        <title>The Global Catalogue of Microorganisms (GCM) 10K type strain sequencing project: providing services to taxonomists for standard genome sequencing and annotation.</title>
        <authorList>
            <consortium name="The Broad Institute Genomics Platform"/>
            <consortium name="The Broad Institute Genome Sequencing Center for Infectious Disease"/>
            <person name="Wu L."/>
            <person name="Ma J."/>
        </authorList>
    </citation>
    <scope>NUCLEOTIDE SEQUENCE [LARGE SCALE GENOMIC DNA]</scope>
    <source>
        <strain evidence="2">CCUG 57113</strain>
    </source>
</reference>
<sequence length="60" mass="6990">SFLAIKNPPLTDSEEDYLIAISGLEGGEGLTLTPLAPERFPDWRLFLFRRRRRWQTRKTG</sequence>
<accession>A0ABW0LXS9</accession>
<dbReference type="Proteomes" id="UP001596105">
    <property type="component" value="Unassembled WGS sequence"/>
</dbReference>